<dbReference type="Proteomes" id="UP000218181">
    <property type="component" value="Unassembled WGS sequence"/>
</dbReference>
<gene>
    <name evidence="1" type="ORF">RT41_GL001326</name>
</gene>
<protein>
    <submittedName>
        <fullName evidence="1">Uncharacterized protein</fullName>
    </submittedName>
</protein>
<proteinExistence type="predicted"/>
<evidence type="ECO:0000313" key="2">
    <source>
        <dbReference type="Proteomes" id="UP000218181"/>
    </source>
</evidence>
<keyword evidence="2" id="KW-1185">Reference proteome</keyword>
<reference evidence="1 2" key="1">
    <citation type="submission" date="2014-12" db="EMBL/GenBank/DDBJ databases">
        <title>Draft genome sequences of 10 type strains of Lactococcus.</title>
        <authorList>
            <person name="Sun Z."/>
            <person name="Zhong Z."/>
            <person name="Liu W."/>
            <person name="Zhang W."/>
            <person name="Zhang H."/>
        </authorList>
    </citation>
    <scope>NUCLEOTIDE SEQUENCE [LARGE SCALE GENOMIC DNA]</scope>
    <source>
        <strain evidence="1 2">JCM 16395</strain>
    </source>
</reference>
<organism evidence="1 2">
    <name type="scientific">Lactococcus fujiensis JCM 16395</name>
    <dbReference type="NCBI Taxonomy" id="1291764"/>
    <lineage>
        <taxon>Bacteria</taxon>
        <taxon>Bacillati</taxon>
        <taxon>Bacillota</taxon>
        <taxon>Bacilli</taxon>
        <taxon>Lactobacillales</taxon>
        <taxon>Streptococcaceae</taxon>
        <taxon>Lactococcus</taxon>
    </lineage>
</organism>
<dbReference type="OrthoDB" id="3251881at2"/>
<dbReference type="EMBL" id="JXJU01000004">
    <property type="protein sequence ID" value="PCS00439.1"/>
    <property type="molecule type" value="Genomic_DNA"/>
</dbReference>
<dbReference type="RefSeq" id="WP_096817757.1">
    <property type="nucleotide sequence ID" value="NZ_JXJU01000004.1"/>
</dbReference>
<dbReference type="AlphaFoldDB" id="A0A2A5RMC3"/>
<comment type="caution">
    <text evidence="1">The sequence shown here is derived from an EMBL/GenBank/DDBJ whole genome shotgun (WGS) entry which is preliminary data.</text>
</comment>
<name>A0A2A5RMC3_9LACT</name>
<evidence type="ECO:0000313" key="1">
    <source>
        <dbReference type="EMBL" id="PCS00439.1"/>
    </source>
</evidence>
<accession>A0A2A5RMC3</accession>
<dbReference type="STRING" id="1291764.GCA_001311235_02057"/>
<sequence>MKNIIVSYENNNGIVPYFAAAQQRKLSAALFSDKKLAHWRITLAIKLYEKGISWPYLSLLGDWFQELREIKGIVFTANRETKPVLDYLARKWPEISLHLYYLNNIENEITSVNEWQKYPCQIWTFDRKDSIQFGLRVIAQPICKENFKKMHALKIRQDIIFIGEDKKRLIDLLKLKKEWQAIGITTCFEITGTYPPNRTEGINYHYAQPVPYQKVIEKYSQSNCILEIVQKGQESSTMRPIEAGFLKKKLITNNLSIKKEPYYNSNNIFILNENNHDQIKDFLENKFDDSIDFENYEIENWLKNF</sequence>